<evidence type="ECO:0000313" key="1">
    <source>
        <dbReference type="EMBL" id="MFC5406910.1"/>
    </source>
</evidence>
<accession>A0ABW0I2U9</accession>
<dbReference type="Proteomes" id="UP001596113">
    <property type="component" value="Unassembled WGS sequence"/>
</dbReference>
<dbReference type="RefSeq" id="WP_378139110.1">
    <property type="nucleotide sequence ID" value="NZ_JBHSMI010000067.1"/>
</dbReference>
<gene>
    <name evidence="1" type="ORF">ACFPOF_29650</name>
</gene>
<dbReference type="SUPFAM" id="SSF52833">
    <property type="entry name" value="Thioredoxin-like"/>
    <property type="match status" value="1"/>
</dbReference>
<reference evidence="2" key="1">
    <citation type="journal article" date="2019" name="Int. J. Syst. Evol. Microbiol.">
        <title>The Global Catalogue of Microorganisms (GCM) 10K type strain sequencing project: providing services to taxonomists for standard genome sequencing and annotation.</title>
        <authorList>
            <consortium name="The Broad Institute Genomics Platform"/>
            <consortium name="The Broad Institute Genome Sequencing Center for Infectious Disease"/>
            <person name="Wu L."/>
            <person name="Ma J."/>
        </authorList>
    </citation>
    <scope>NUCLEOTIDE SEQUENCE [LARGE SCALE GENOMIC DNA]</scope>
    <source>
        <strain evidence="2">CGMCC 1.18575</strain>
    </source>
</reference>
<proteinExistence type="predicted"/>
<dbReference type="InterPro" id="IPR036249">
    <property type="entry name" value="Thioredoxin-like_sf"/>
</dbReference>
<name>A0ABW0I2U9_9BACL</name>
<evidence type="ECO:0000313" key="2">
    <source>
        <dbReference type="Proteomes" id="UP001596113"/>
    </source>
</evidence>
<sequence>MSQLIASKLRKGLSPQQYIDGMNKNKEAFQSYLDRFDWHGDAELEEFYDSLNNRDDLRCLIIAAEWCGDCLRNVPVVIKAMDKAGIPTEVFIMEEHLDLMDEHLTNGGRSIPVVLFVDTGGHLLGKWGARPKYVQEAMDAFKAANPDREAPDFQEKMAVAREEVKRRYGEGNGYQKLILDEIRDVLSRV</sequence>
<dbReference type="Gene3D" id="3.40.30.10">
    <property type="entry name" value="Glutaredoxin"/>
    <property type="match status" value="1"/>
</dbReference>
<protein>
    <submittedName>
        <fullName evidence="1">Thioredoxin family protein</fullName>
    </submittedName>
</protein>
<keyword evidence="2" id="KW-1185">Reference proteome</keyword>
<organism evidence="1 2">
    <name type="scientific">Cohnella soli</name>
    <dbReference type="NCBI Taxonomy" id="425005"/>
    <lineage>
        <taxon>Bacteria</taxon>
        <taxon>Bacillati</taxon>
        <taxon>Bacillota</taxon>
        <taxon>Bacilli</taxon>
        <taxon>Bacillales</taxon>
        <taxon>Paenibacillaceae</taxon>
        <taxon>Cohnella</taxon>
    </lineage>
</organism>
<comment type="caution">
    <text evidence="1">The sequence shown here is derived from an EMBL/GenBank/DDBJ whole genome shotgun (WGS) entry which is preliminary data.</text>
</comment>
<dbReference type="Pfam" id="PF14595">
    <property type="entry name" value="Thioredoxin_9"/>
    <property type="match status" value="1"/>
</dbReference>
<dbReference type="EMBL" id="JBHSMI010000067">
    <property type="protein sequence ID" value="MFC5406910.1"/>
    <property type="molecule type" value="Genomic_DNA"/>
</dbReference>